<dbReference type="KEGG" id="hwc:Hqrw_1547"/>
<feature type="region of interest" description="Disordered" evidence="1">
    <location>
        <begin position="294"/>
        <end position="320"/>
    </location>
</feature>
<keyword evidence="2" id="KW-1133">Transmembrane helix</keyword>
<evidence type="ECO:0000313" key="4">
    <source>
        <dbReference type="Proteomes" id="UP000007954"/>
    </source>
</evidence>
<evidence type="ECO:0000256" key="1">
    <source>
        <dbReference type="SAM" id="MobiDB-lite"/>
    </source>
</evidence>
<name>G0LK65_HALWC</name>
<evidence type="ECO:0000256" key="2">
    <source>
        <dbReference type="SAM" id="Phobius"/>
    </source>
</evidence>
<sequence length="906" mass="96642">MGELSRCQSATLQVAVIALLIISMIAAGGVATAAESGTVQIQSAEDNDSDSTRLSYTFTANANGTASVTPRSEDQAGGDVTFELQSASSFTVRNGQRYTIEYRATARSGADERTYSFRPTVDVSGGGSYSESLSVDVNVLEPRFGSVDGKRTEIKFKGRSTESATVDVEIPNVGDGVMTGISASVDNSPSGIRVDLTSPGEIRAGSRESVNAQITASDSVSEGTYTIDVIVSDSTGSSESFGINVAIIKAPVLSASDRTIDLGDVLIGESTEESFTLREEGGDESVEDIDVDYTRRSGDGSLSLSPPNRISAGGSDDGSVSIQASDDAEQYEQLEWIATFRPADPDGVSANLRFDARVIYPAYYGAVGASNKIISFDEPQAERESFSETVRVAVENGGDLPMDIQDVDASVSGSGLRADIVSAPDTISAQSTQSVEVSVAAGATADEGDRRLDVSIDAAEPGQTTTSSTVTVDHETDIEAGQSDVTYGQVVATQRVTRSTDISERLGYQDVRRFNIEQVSGPDSGWLRVEERPSSLEAGDSAPFVTTLQFDTRAEFFTTYTWRYEITGSNVDTETITITATPRPIDFTATVESLQESDIPEESDRAVVATESAEAMEALADRLREGSDERSDTARGDITTVSAAGRSSVLIIEQITIAREQQAAGNYTAAQRSLTRAAAAYRTLETASTRIETTPVKNRIETAASAADESLATAIDEQRAYYQDRAQNNETAVLTTAQTQRQLARLAALTGNTDDANEFQQQSQTAFERYSTLVSEGNDNLQRARQAEANLSAVTLTSIGGQPIFWIGALDRVDARQQMITQAYAEATEKFDAAGATAQATTAREEQSAFDQRLSRGRLLSYGLAGAVGFGFLIIVSLELRAIYRYAQESEEAISGDFLIEPEASS</sequence>
<keyword evidence="2" id="KW-0812">Transmembrane</keyword>
<proteinExistence type="predicted"/>
<accession>G0LK65</accession>
<reference evidence="3 4" key="1">
    <citation type="journal article" date="2011" name="PLoS ONE">
        <title>Haloquadratum walsbyi: limited diversity in a global pond.</title>
        <authorList>
            <person name="Dyall-Smith M."/>
            <person name="Pfeiffer F."/>
            <person name="Klee K."/>
            <person name="Palm P."/>
            <person name="Gross K."/>
            <person name="Schuster S.C."/>
            <person name="Rampp M."/>
            <person name="Oesterhelt D."/>
        </authorList>
    </citation>
    <scope>NUCLEOTIDE SEQUENCE [LARGE SCALE GENOMIC DNA]</scope>
    <source>
        <strain evidence="4">DSM 16854 / JCM 12705 / C23</strain>
    </source>
</reference>
<evidence type="ECO:0000313" key="3">
    <source>
        <dbReference type="EMBL" id="CCC39491.1"/>
    </source>
</evidence>
<dbReference type="Proteomes" id="UP000007954">
    <property type="component" value="Chromosome"/>
</dbReference>
<dbReference type="HOGENOM" id="CLU_326162_0_0_2"/>
<organism evidence="3 4">
    <name type="scientific">Haloquadratum walsbyi (strain DSM 16854 / JCM 12705 / C23)</name>
    <dbReference type="NCBI Taxonomy" id="768065"/>
    <lineage>
        <taxon>Archaea</taxon>
        <taxon>Methanobacteriati</taxon>
        <taxon>Methanobacteriota</taxon>
        <taxon>Stenosarchaea group</taxon>
        <taxon>Halobacteria</taxon>
        <taxon>Halobacteriales</taxon>
        <taxon>Haloferacaceae</taxon>
        <taxon>Haloquadratum</taxon>
    </lineage>
</organism>
<gene>
    <name evidence="3" type="ordered locus">Hqrw_1547</name>
</gene>
<dbReference type="GeneID" id="12446220"/>
<dbReference type="EMBL" id="FR746099">
    <property type="protein sequence ID" value="CCC39491.1"/>
    <property type="molecule type" value="Genomic_DNA"/>
</dbReference>
<dbReference type="RefSeq" id="WP_014555337.1">
    <property type="nucleotide sequence ID" value="NC_017459.1"/>
</dbReference>
<dbReference type="AlphaFoldDB" id="G0LK65"/>
<keyword evidence="2" id="KW-0472">Membrane</keyword>
<protein>
    <submittedName>
        <fullName evidence="3">Probable secreted glycoprotein</fullName>
    </submittedName>
</protein>
<dbReference type="OrthoDB" id="346198at2157"/>
<feature type="transmembrane region" description="Helical" evidence="2">
    <location>
        <begin position="859"/>
        <end position="878"/>
    </location>
</feature>